<organism evidence="5 6">
    <name type="scientific">Paractinoplanes atraurantiacus</name>
    <dbReference type="NCBI Taxonomy" id="1036182"/>
    <lineage>
        <taxon>Bacteria</taxon>
        <taxon>Bacillati</taxon>
        <taxon>Actinomycetota</taxon>
        <taxon>Actinomycetes</taxon>
        <taxon>Micromonosporales</taxon>
        <taxon>Micromonosporaceae</taxon>
        <taxon>Paractinoplanes</taxon>
    </lineage>
</organism>
<evidence type="ECO:0000313" key="6">
    <source>
        <dbReference type="Proteomes" id="UP000219612"/>
    </source>
</evidence>
<dbReference type="PANTHER" id="PTHR48051:SF54">
    <property type="entry name" value="LEUCINE-RICH REPEAT-CONTAINING PROTEIN"/>
    <property type="match status" value="1"/>
</dbReference>
<evidence type="ECO:0000313" key="5">
    <source>
        <dbReference type="EMBL" id="SNY03917.1"/>
    </source>
</evidence>
<dbReference type="GO" id="GO:0016301">
    <property type="term" value="F:kinase activity"/>
    <property type="evidence" value="ECO:0007669"/>
    <property type="project" value="UniProtKB-KW"/>
</dbReference>
<dbReference type="Pfam" id="PF08477">
    <property type="entry name" value="Roc"/>
    <property type="match status" value="1"/>
</dbReference>
<dbReference type="Gene3D" id="1.10.10.10">
    <property type="entry name" value="Winged helix-like DNA-binding domain superfamily/Winged helix DNA-binding domain"/>
    <property type="match status" value="1"/>
</dbReference>
<dbReference type="GO" id="GO:0005737">
    <property type="term" value="C:cytoplasm"/>
    <property type="evidence" value="ECO:0007669"/>
    <property type="project" value="TreeGrafter"/>
</dbReference>
<evidence type="ECO:0000256" key="2">
    <source>
        <dbReference type="ARBA" id="ARBA00022737"/>
    </source>
</evidence>
<keyword evidence="2" id="KW-0677">Repeat</keyword>
<sequence length="888" mass="99707">MDAGQLWLYREKIDPAGVTEVSIGPDTPPAALRHLAGAAPLSLTKLTIGDERARPDLTWRYLPNLVRHLDDIIGGSPELRELTIAKCPIQRIPDSVAGLAGLRTLVVSWTGIDRVPDWVFELPSLTGLGLAHNNLTELPPSVAAANRLIDLDLGFNKFAEVPSGIWALTGLERLTMQGCPLEKIPPDILRLPALTELVLGRRGRAGITVPPPEVVARGLTAIKSYWAQEQASGLDFLAEAKLLIVGEPGAGKTTLAKKILDAGYALDPDEGSTQGIGVFSWRFPSGVRAGDGLIERDFRVNVWDFGGQEIYHATHQFFLTKRSVYVLLCDERKEDTDFHYWLDVINLLSAGSPLIIVQNRKQGRGRPLDLGTLRQEYPNLVGTLAVDLSSNDGLAELLTRVRRELELLPHVGSALPKTWQNVRLALEADERSHISAEKFFEICAAEGFTREEDMRQLGGYLHDLGVCLFFQDDPLLGKTVILKPEWGTTAVYRVLDDPLIIESRGVFDPADLRRIWHEPAYQSMQGELLRLMGRFSLCFTVPGTTTYVAPQLLSGQRPSYRWDEPGDLTLRYDYDVMPKGIVRRLIVELHDLIEGNAVWRTGVVLRYDAGRAEVIEDHHRRRLLIRLAGRDPRVMLSVIDRALATIHRSFPDIRFERFRQCDCPVCAGADEPTMFPVRELEDFAVTGDLIQCRNSRRMMDPAVLLSELWKRAEVEAAQPAGPAEVYVSYERSEPAGELVAAIETTPGVLLVRRDPDELRYRDAVQRFLRWLGPRKIVVVVLDDAYVKSRTCMFELTEIAERPDFAKYVFVLADDALLEPLGRVRYARYWEDKRVELLREAEAAGLIEAVRDDVLLYERFRDTIARITDLLVGMNTTSRDELLQALSDL</sequence>
<name>A0A285EY16_9ACTN</name>
<dbReference type="InterPro" id="IPR035897">
    <property type="entry name" value="Toll_tir_struct_dom_sf"/>
</dbReference>
<keyword evidence="6" id="KW-1185">Reference proteome</keyword>
<dbReference type="InterPro" id="IPR050216">
    <property type="entry name" value="LRR_domain-containing"/>
</dbReference>
<dbReference type="EMBL" id="OBDY01000001">
    <property type="protein sequence ID" value="SNY03917.1"/>
    <property type="molecule type" value="Genomic_DNA"/>
</dbReference>
<dbReference type="Gene3D" id="1.10.10.2200">
    <property type="match status" value="1"/>
</dbReference>
<dbReference type="SUPFAM" id="SSF52058">
    <property type="entry name" value="L domain-like"/>
    <property type="match status" value="1"/>
</dbReference>
<dbReference type="InterPro" id="IPR003591">
    <property type="entry name" value="Leu-rich_rpt_typical-subtyp"/>
</dbReference>
<dbReference type="InterPro" id="IPR032675">
    <property type="entry name" value="LRR_dom_sf"/>
</dbReference>
<dbReference type="AlphaFoldDB" id="A0A285EY16"/>
<dbReference type="InterPro" id="IPR027417">
    <property type="entry name" value="P-loop_NTPase"/>
</dbReference>
<dbReference type="SUPFAM" id="SSF52200">
    <property type="entry name" value="Toll/Interleukin receptor TIR domain"/>
    <property type="match status" value="1"/>
</dbReference>
<dbReference type="InterPro" id="IPR036388">
    <property type="entry name" value="WH-like_DNA-bd_sf"/>
</dbReference>
<keyword evidence="1" id="KW-0433">Leucine-rich repeat</keyword>
<feature type="domain" description="C-terminal of Roc COR-B" evidence="4">
    <location>
        <begin position="568"/>
        <end position="705"/>
    </location>
</feature>
<dbReference type="RefSeq" id="WP_143234350.1">
    <property type="nucleotide sequence ID" value="NZ_OBDY01000001.1"/>
</dbReference>
<proteinExistence type="predicted"/>
<dbReference type="PRINTS" id="PR00449">
    <property type="entry name" value="RASTRNSFRMNG"/>
</dbReference>
<keyword evidence="5" id="KW-0418">Kinase</keyword>
<protein>
    <submittedName>
        <fullName evidence="5">Ras of Complex, Roc, domain of DAPkinase</fullName>
    </submittedName>
</protein>
<dbReference type="Pfam" id="PF25497">
    <property type="entry name" value="COR-B"/>
    <property type="match status" value="1"/>
</dbReference>
<evidence type="ECO:0000256" key="1">
    <source>
        <dbReference type="ARBA" id="ARBA00022614"/>
    </source>
</evidence>
<dbReference type="InterPro" id="IPR032171">
    <property type="entry name" value="COR-A"/>
</dbReference>
<dbReference type="PANTHER" id="PTHR48051">
    <property type="match status" value="1"/>
</dbReference>
<dbReference type="Gene3D" id="3.30.310.200">
    <property type="match status" value="1"/>
</dbReference>
<dbReference type="Gene3D" id="3.40.50.300">
    <property type="entry name" value="P-loop containing nucleotide triphosphate hydrolases"/>
    <property type="match status" value="1"/>
</dbReference>
<dbReference type="Proteomes" id="UP000219612">
    <property type="component" value="Unassembled WGS sequence"/>
</dbReference>
<evidence type="ECO:0000259" key="3">
    <source>
        <dbReference type="Pfam" id="PF16095"/>
    </source>
</evidence>
<dbReference type="InterPro" id="IPR057263">
    <property type="entry name" value="COR-B"/>
</dbReference>
<gene>
    <name evidence="5" type="ORF">SAMN05421748_10173</name>
</gene>
<dbReference type="Gene3D" id="3.80.10.10">
    <property type="entry name" value="Ribonuclease Inhibitor"/>
    <property type="match status" value="1"/>
</dbReference>
<reference evidence="5 6" key="1">
    <citation type="submission" date="2017-09" db="EMBL/GenBank/DDBJ databases">
        <authorList>
            <person name="Ehlers B."/>
            <person name="Leendertz F.H."/>
        </authorList>
    </citation>
    <scope>NUCLEOTIDE SEQUENCE [LARGE SCALE GENOMIC DNA]</scope>
    <source>
        <strain evidence="5 6">CGMCC 4.6857</strain>
    </source>
</reference>
<accession>A0A285EY16</accession>
<dbReference type="Pfam" id="PF16095">
    <property type="entry name" value="COR-A"/>
    <property type="match status" value="1"/>
</dbReference>
<dbReference type="OrthoDB" id="498873at2"/>
<dbReference type="SMART" id="SM00369">
    <property type="entry name" value="LRR_TYP"/>
    <property type="match status" value="2"/>
</dbReference>
<feature type="domain" description="COR" evidence="3">
    <location>
        <begin position="416"/>
        <end position="553"/>
    </location>
</feature>
<evidence type="ECO:0000259" key="4">
    <source>
        <dbReference type="Pfam" id="PF25497"/>
    </source>
</evidence>
<dbReference type="SUPFAM" id="SSF52540">
    <property type="entry name" value="P-loop containing nucleoside triphosphate hydrolases"/>
    <property type="match status" value="1"/>
</dbReference>
<keyword evidence="5" id="KW-0808">Transferase</keyword>